<gene>
    <name evidence="2" type="ORF">EJB05_14184</name>
</gene>
<organism evidence="2 3">
    <name type="scientific">Eragrostis curvula</name>
    <name type="common">weeping love grass</name>
    <dbReference type="NCBI Taxonomy" id="38414"/>
    <lineage>
        <taxon>Eukaryota</taxon>
        <taxon>Viridiplantae</taxon>
        <taxon>Streptophyta</taxon>
        <taxon>Embryophyta</taxon>
        <taxon>Tracheophyta</taxon>
        <taxon>Spermatophyta</taxon>
        <taxon>Magnoliopsida</taxon>
        <taxon>Liliopsida</taxon>
        <taxon>Poales</taxon>
        <taxon>Poaceae</taxon>
        <taxon>PACMAD clade</taxon>
        <taxon>Chloridoideae</taxon>
        <taxon>Eragrostideae</taxon>
        <taxon>Eragrostidinae</taxon>
        <taxon>Eragrostis</taxon>
    </lineage>
</organism>
<dbReference type="Gene3D" id="1.20.1280.50">
    <property type="match status" value="1"/>
</dbReference>
<reference evidence="2 3" key="1">
    <citation type="journal article" date="2019" name="Sci. Rep.">
        <title>A high-quality genome of Eragrostis curvula grass provides insights into Poaceae evolution and supports new strategies to enhance forage quality.</title>
        <authorList>
            <person name="Carballo J."/>
            <person name="Santos B.A.C.M."/>
            <person name="Zappacosta D."/>
            <person name="Garbus I."/>
            <person name="Selva J.P."/>
            <person name="Gallo C.A."/>
            <person name="Diaz A."/>
            <person name="Albertini E."/>
            <person name="Caccamo M."/>
            <person name="Echenique V."/>
        </authorList>
    </citation>
    <scope>NUCLEOTIDE SEQUENCE [LARGE SCALE GENOMIC DNA]</scope>
    <source>
        <strain evidence="3">cv. Victoria</strain>
        <tissue evidence="2">Leaf</tissue>
    </source>
</reference>
<dbReference type="InterPro" id="IPR011043">
    <property type="entry name" value="Gal_Oxase/kelch_b-propeller"/>
</dbReference>
<dbReference type="SUPFAM" id="SSF81383">
    <property type="entry name" value="F-box domain"/>
    <property type="match status" value="1"/>
</dbReference>
<dbReference type="InterPro" id="IPR036047">
    <property type="entry name" value="F-box-like_dom_sf"/>
</dbReference>
<dbReference type="Pfam" id="PF00646">
    <property type="entry name" value="F-box"/>
    <property type="match status" value="1"/>
</dbReference>
<sequence length="381" mass="42671">MARSPPPRRPPELMEELVEEILLRLPPDEPAYLVRAALVCKLWCRIFSDCNFRRRFREFHRSPPLLGYINKPCFDSDGKAPRIVPTTSTASIPFFSLPVLKHWWAVDSRHGRVLIISYQEPHIEPVRLIVWDPITGSQKHLTVPDYPHTVKTGAVLCAVDGCNHLDCHGGPFRVVSVSAEYVEGVRLTWVNVYTSETCQWSAPTYIRIDSHVVKTPSLLMGDALYFLLQFGMHILRYDLSKHALSLIGTPRLREPVTVEDGDGGLGLMFMFGDSIFVLSLDHNASTEGDSRWAQRPRFVMELGTLLPSHPCGKSQVIGTVEGTDTVFILSTVGLFTLNLTSRKVIRKVGSGEDIFDTVLPYRSFYIPDIGKGGQSPPCIEG</sequence>
<dbReference type="EMBL" id="RWGY01000007">
    <property type="protein sequence ID" value="TVU40712.1"/>
    <property type="molecule type" value="Genomic_DNA"/>
</dbReference>
<comment type="caution">
    <text evidence="2">The sequence shown here is derived from an EMBL/GenBank/DDBJ whole genome shotgun (WGS) entry which is preliminary data.</text>
</comment>
<dbReference type="Gramene" id="TVU40712">
    <property type="protein sequence ID" value="TVU40712"/>
    <property type="gene ID" value="EJB05_14184"/>
</dbReference>
<evidence type="ECO:0000313" key="3">
    <source>
        <dbReference type="Proteomes" id="UP000324897"/>
    </source>
</evidence>
<dbReference type="InterPro" id="IPR001810">
    <property type="entry name" value="F-box_dom"/>
</dbReference>
<dbReference type="AlphaFoldDB" id="A0A5J9VWB0"/>
<proteinExistence type="predicted"/>
<name>A0A5J9VWB0_9POAL</name>
<feature type="domain" description="F-box" evidence="1">
    <location>
        <begin position="15"/>
        <end position="54"/>
    </location>
</feature>
<dbReference type="OrthoDB" id="618709at2759"/>
<accession>A0A5J9VWB0</accession>
<protein>
    <recommendedName>
        <fullName evidence="1">F-box domain-containing protein</fullName>
    </recommendedName>
</protein>
<dbReference type="SUPFAM" id="SSF50965">
    <property type="entry name" value="Galactose oxidase, central domain"/>
    <property type="match status" value="1"/>
</dbReference>
<dbReference type="PANTHER" id="PTHR32133:SF327">
    <property type="entry name" value="F-BOX DOMAIN-CONTAINING PROTEIN"/>
    <property type="match status" value="1"/>
</dbReference>
<evidence type="ECO:0000259" key="1">
    <source>
        <dbReference type="Pfam" id="PF00646"/>
    </source>
</evidence>
<keyword evidence="3" id="KW-1185">Reference proteome</keyword>
<dbReference type="Proteomes" id="UP000324897">
    <property type="component" value="Chromosome 4"/>
</dbReference>
<evidence type="ECO:0000313" key="2">
    <source>
        <dbReference type="EMBL" id="TVU40712.1"/>
    </source>
</evidence>
<dbReference type="PANTHER" id="PTHR32133">
    <property type="entry name" value="OS07G0120400 PROTEIN"/>
    <property type="match status" value="1"/>
</dbReference>
<feature type="non-terminal residue" evidence="2">
    <location>
        <position position="1"/>
    </location>
</feature>